<evidence type="ECO:0000313" key="5">
    <source>
        <dbReference type="EMBL" id="JAP57943.1"/>
    </source>
</evidence>
<feature type="region of interest" description="Disordered" evidence="3">
    <location>
        <begin position="1"/>
        <end position="41"/>
    </location>
</feature>
<dbReference type="PANTHER" id="PTHR48103">
    <property type="entry name" value="MIDASIN-RELATED"/>
    <property type="match status" value="1"/>
</dbReference>
<sequence>ESVIKPPPPSFSDSRLPNQHREEDSSAAPGAADIRTLPKPELELRQTLGAQRPPESKHFSNALDLPEVIEPLPLLQPHNGATHIDAEALATSALDWHACLSRSALSSVQLCEALRLVLEPTHASRMKGDFRTGKRLNMRKIIPYLASHFRKDKIWMRRTQPNQRDYRILIAVDDSSSMADNLCRQMTFEALATVVSALHLLEAGKIGVCSFGETVRVVHGLGEPWSNEMGAAMLSAFSFTQTRTLLTELLLTTLSIMQSAGQGSSASRLPTSQLLLILSDGVFSEDPQSATLQAAVRMARDAHLFVVCIIIDDARKKHSIFDLRRYAGPGRLLPYMDVFPLPYYLVLRDVTALPQLLADALRQWFELASAS</sequence>
<dbReference type="Pfam" id="PF00092">
    <property type="entry name" value="VWA"/>
    <property type="match status" value="1"/>
</dbReference>
<reference evidence="5" key="1">
    <citation type="submission" date="2016-01" db="EMBL/GenBank/DDBJ databases">
        <title>Reference transcriptome for the parasite Schistocephalus solidus: insights into the molecular evolution of parasitism.</title>
        <authorList>
            <person name="Hebert F.O."/>
            <person name="Grambauer S."/>
            <person name="Barber I."/>
            <person name="Landry C.R."/>
            <person name="Aubin-Horth N."/>
        </authorList>
    </citation>
    <scope>NUCLEOTIDE SEQUENCE</scope>
</reference>
<protein>
    <submittedName>
        <fullName evidence="5">Midasin</fullName>
    </submittedName>
</protein>
<dbReference type="GO" id="GO:0030687">
    <property type="term" value="C:preribosome, large subunit precursor"/>
    <property type="evidence" value="ECO:0007669"/>
    <property type="project" value="TreeGrafter"/>
</dbReference>
<dbReference type="PANTHER" id="PTHR48103:SF2">
    <property type="entry name" value="MIDASIN"/>
    <property type="match status" value="1"/>
</dbReference>
<proteinExistence type="predicted"/>
<dbReference type="GO" id="GO:0005634">
    <property type="term" value="C:nucleus"/>
    <property type="evidence" value="ECO:0007669"/>
    <property type="project" value="TreeGrafter"/>
</dbReference>
<dbReference type="SUPFAM" id="SSF53300">
    <property type="entry name" value="vWA-like"/>
    <property type="match status" value="1"/>
</dbReference>
<keyword evidence="1" id="KW-0547">Nucleotide-binding</keyword>
<feature type="non-terminal residue" evidence="5">
    <location>
        <position position="1"/>
    </location>
</feature>
<dbReference type="InterPro" id="IPR036465">
    <property type="entry name" value="vWFA_dom_sf"/>
</dbReference>
<dbReference type="PROSITE" id="PS50234">
    <property type="entry name" value="VWFA"/>
    <property type="match status" value="1"/>
</dbReference>
<evidence type="ECO:0000256" key="2">
    <source>
        <dbReference type="ARBA" id="ARBA00022840"/>
    </source>
</evidence>
<evidence type="ECO:0000256" key="1">
    <source>
        <dbReference type="ARBA" id="ARBA00022741"/>
    </source>
</evidence>
<dbReference type="EMBL" id="GEEE01005282">
    <property type="protein sequence ID" value="JAP57943.1"/>
    <property type="molecule type" value="Transcribed_RNA"/>
</dbReference>
<name>A0A0X3Q177_SCHSO</name>
<feature type="domain" description="VWFA" evidence="4">
    <location>
        <begin position="167"/>
        <end position="361"/>
    </location>
</feature>
<dbReference type="GO" id="GO:0000055">
    <property type="term" value="P:ribosomal large subunit export from nucleus"/>
    <property type="evidence" value="ECO:0007669"/>
    <property type="project" value="TreeGrafter"/>
</dbReference>
<evidence type="ECO:0000256" key="3">
    <source>
        <dbReference type="SAM" id="MobiDB-lite"/>
    </source>
</evidence>
<accession>A0A0X3Q177</accession>
<organism evidence="5">
    <name type="scientific">Schistocephalus solidus</name>
    <name type="common">Tapeworm</name>
    <dbReference type="NCBI Taxonomy" id="70667"/>
    <lineage>
        <taxon>Eukaryota</taxon>
        <taxon>Metazoa</taxon>
        <taxon>Spiralia</taxon>
        <taxon>Lophotrochozoa</taxon>
        <taxon>Platyhelminthes</taxon>
        <taxon>Cestoda</taxon>
        <taxon>Eucestoda</taxon>
        <taxon>Diphyllobothriidea</taxon>
        <taxon>Diphyllobothriidae</taxon>
        <taxon>Schistocephalus</taxon>
    </lineage>
</organism>
<dbReference type="InterPro" id="IPR002035">
    <property type="entry name" value="VWF_A"/>
</dbReference>
<dbReference type="GO" id="GO:0000027">
    <property type="term" value="P:ribosomal large subunit assembly"/>
    <property type="evidence" value="ECO:0007669"/>
    <property type="project" value="TreeGrafter"/>
</dbReference>
<dbReference type="Gene3D" id="3.40.50.410">
    <property type="entry name" value="von Willebrand factor, type A domain"/>
    <property type="match status" value="1"/>
</dbReference>
<dbReference type="AlphaFoldDB" id="A0A0X3Q177"/>
<dbReference type="GO" id="GO:0005524">
    <property type="term" value="F:ATP binding"/>
    <property type="evidence" value="ECO:0007669"/>
    <property type="project" value="UniProtKB-KW"/>
</dbReference>
<evidence type="ECO:0000259" key="4">
    <source>
        <dbReference type="PROSITE" id="PS50234"/>
    </source>
</evidence>
<keyword evidence="2" id="KW-0067">ATP-binding</keyword>
<feature type="compositionally biased region" description="Pro residues" evidence="3">
    <location>
        <begin position="1"/>
        <end position="10"/>
    </location>
</feature>
<gene>
    <name evidence="5" type="primary">MDN1</name>
    <name evidence="5" type="ORF">TR127402</name>
</gene>